<dbReference type="PANTHER" id="PTHR44379:SF5">
    <property type="entry name" value="OXIDOREDUCTASE WITH IRON-SULFUR SUBUNIT"/>
    <property type="match status" value="1"/>
</dbReference>
<evidence type="ECO:0000259" key="6">
    <source>
        <dbReference type="PROSITE" id="PS51085"/>
    </source>
</evidence>
<evidence type="ECO:0000256" key="2">
    <source>
        <dbReference type="ARBA" id="ARBA00022723"/>
    </source>
</evidence>
<dbReference type="Pfam" id="PF01799">
    <property type="entry name" value="Fer2_2"/>
    <property type="match status" value="1"/>
</dbReference>
<keyword evidence="4" id="KW-0408">Iron</keyword>
<dbReference type="FunFam" id="3.10.20.30:FF:000020">
    <property type="entry name" value="Xanthine dehydrogenase iron-sulfur subunit"/>
    <property type="match status" value="1"/>
</dbReference>
<dbReference type="FunFam" id="1.10.150.120:FF:000003">
    <property type="entry name" value="Carbon monoxide dehydrogenase, small subunit"/>
    <property type="match status" value="1"/>
</dbReference>
<dbReference type="SUPFAM" id="SSF47741">
    <property type="entry name" value="CO dehydrogenase ISP C-domain like"/>
    <property type="match status" value="1"/>
</dbReference>
<dbReference type="InterPro" id="IPR036010">
    <property type="entry name" value="2Fe-2S_ferredoxin-like_sf"/>
</dbReference>
<dbReference type="AlphaFoldDB" id="A0A0D6P5C6"/>
<evidence type="ECO:0000313" key="8">
    <source>
        <dbReference type="Proteomes" id="UP000032680"/>
    </source>
</evidence>
<dbReference type="SUPFAM" id="SSF54292">
    <property type="entry name" value="2Fe-2S ferredoxin-like"/>
    <property type="match status" value="1"/>
</dbReference>
<dbReference type="InterPro" id="IPR051452">
    <property type="entry name" value="Diverse_Oxidoreductases"/>
</dbReference>
<sequence>MPQVSLTVNGKQHTVAVEGRTLLVELLREKLSLTGTHVGCDTSQCGACVVHVDGEAVKSCTMLALQADGTSVTTIEGLAKSDGTLHPMQDMFREHHALQCGFCTPGMVMAAVDLVRQHPGGITEAEIREGLEGNLCRCTGYHNIVKAIAAAWPLMHGAQVAQAAE</sequence>
<protein>
    <submittedName>
        <fullName evidence="7">Aldehyde dehydrogenase small subunit</fullName>
    </submittedName>
</protein>
<dbReference type="Pfam" id="PF00111">
    <property type="entry name" value="Fer2"/>
    <property type="match status" value="1"/>
</dbReference>
<feature type="domain" description="2Fe-2S ferredoxin-type" evidence="6">
    <location>
        <begin position="2"/>
        <end position="78"/>
    </location>
</feature>
<evidence type="ECO:0000256" key="3">
    <source>
        <dbReference type="ARBA" id="ARBA00023002"/>
    </source>
</evidence>
<keyword evidence="5" id="KW-0411">Iron-sulfur</keyword>
<evidence type="ECO:0000313" key="7">
    <source>
        <dbReference type="EMBL" id="GAN76857.1"/>
    </source>
</evidence>
<accession>A0A0D6P5C6</accession>
<dbReference type="InterPro" id="IPR036884">
    <property type="entry name" value="2Fe-2S-bd_dom_sf"/>
</dbReference>
<dbReference type="Gene3D" id="3.10.20.30">
    <property type="match status" value="1"/>
</dbReference>
<keyword evidence="3" id="KW-0560">Oxidoreductase</keyword>
<reference evidence="7 8" key="1">
    <citation type="submission" date="2012-11" db="EMBL/GenBank/DDBJ databases">
        <title>Whole genome sequence of Acidisphaera rubrifaciens HS-AP3.</title>
        <authorList>
            <person name="Azuma Y."/>
            <person name="Higashiura N."/>
            <person name="Hirakawa H."/>
            <person name="Matsushita K."/>
        </authorList>
    </citation>
    <scope>NUCLEOTIDE SEQUENCE [LARGE SCALE GENOMIC DNA]</scope>
    <source>
        <strain evidence="7 8">HS-AP3</strain>
    </source>
</reference>
<evidence type="ECO:0000256" key="4">
    <source>
        <dbReference type="ARBA" id="ARBA00023004"/>
    </source>
</evidence>
<dbReference type="EMBL" id="BANB01000171">
    <property type="protein sequence ID" value="GAN76857.1"/>
    <property type="molecule type" value="Genomic_DNA"/>
</dbReference>
<dbReference type="GO" id="GO:0016491">
    <property type="term" value="F:oxidoreductase activity"/>
    <property type="evidence" value="ECO:0007669"/>
    <property type="project" value="UniProtKB-KW"/>
</dbReference>
<name>A0A0D6P5C6_9PROT</name>
<dbReference type="PANTHER" id="PTHR44379">
    <property type="entry name" value="OXIDOREDUCTASE WITH IRON-SULFUR SUBUNIT"/>
    <property type="match status" value="1"/>
</dbReference>
<comment type="caution">
    <text evidence="7">The sequence shown here is derived from an EMBL/GenBank/DDBJ whole genome shotgun (WGS) entry which is preliminary data.</text>
</comment>
<keyword evidence="1" id="KW-0001">2Fe-2S</keyword>
<organism evidence="7 8">
    <name type="scientific">Acidisphaera rubrifaciens HS-AP3</name>
    <dbReference type="NCBI Taxonomy" id="1231350"/>
    <lineage>
        <taxon>Bacteria</taxon>
        <taxon>Pseudomonadati</taxon>
        <taxon>Pseudomonadota</taxon>
        <taxon>Alphaproteobacteria</taxon>
        <taxon>Acetobacterales</taxon>
        <taxon>Acetobacteraceae</taxon>
        <taxon>Acidisphaera</taxon>
    </lineage>
</organism>
<dbReference type="GO" id="GO:0051537">
    <property type="term" value="F:2 iron, 2 sulfur cluster binding"/>
    <property type="evidence" value="ECO:0007669"/>
    <property type="project" value="UniProtKB-KW"/>
</dbReference>
<dbReference type="CDD" id="cd00207">
    <property type="entry name" value="fer2"/>
    <property type="match status" value="1"/>
</dbReference>
<dbReference type="Proteomes" id="UP000032680">
    <property type="component" value="Unassembled WGS sequence"/>
</dbReference>
<keyword evidence="8" id="KW-1185">Reference proteome</keyword>
<dbReference type="InterPro" id="IPR012675">
    <property type="entry name" value="Beta-grasp_dom_sf"/>
</dbReference>
<gene>
    <name evidence="7" type="ORF">Asru_0171_04</name>
</gene>
<dbReference type="Gene3D" id="1.10.150.120">
    <property type="entry name" value="[2Fe-2S]-binding domain"/>
    <property type="match status" value="1"/>
</dbReference>
<dbReference type="GO" id="GO:0046872">
    <property type="term" value="F:metal ion binding"/>
    <property type="evidence" value="ECO:0007669"/>
    <property type="project" value="UniProtKB-KW"/>
</dbReference>
<dbReference type="InterPro" id="IPR002888">
    <property type="entry name" value="2Fe-2S-bd"/>
</dbReference>
<dbReference type="OrthoDB" id="7375656at2"/>
<proteinExistence type="predicted"/>
<evidence type="ECO:0000256" key="1">
    <source>
        <dbReference type="ARBA" id="ARBA00022714"/>
    </source>
</evidence>
<keyword evidence="2" id="KW-0479">Metal-binding</keyword>
<dbReference type="PROSITE" id="PS51085">
    <property type="entry name" value="2FE2S_FER_2"/>
    <property type="match status" value="1"/>
</dbReference>
<dbReference type="RefSeq" id="WP_048860747.1">
    <property type="nucleotide sequence ID" value="NZ_BANB01000171.1"/>
</dbReference>
<dbReference type="InterPro" id="IPR001041">
    <property type="entry name" value="2Fe-2S_ferredoxin-type"/>
</dbReference>
<evidence type="ECO:0000256" key="5">
    <source>
        <dbReference type="ARBA" id="ARBA00023014"/>
    </source>
</evidence>